<name>A0AA43QU27_9LECA</name>
<evidence type="ECO:0000313" key="9">
    <source>
        <dbReference type="Proteomes" id="UP001161017"/>
    </source>
</evidence>
<evidence type="ECO:0000256" key="5">
    <source>
        <dbReference type="ARBA" id="ARBA00038359"/>
    </source>
</evidence>
<feature type="transmembrane region" description="Helical" evidence="6">
    <location>
        <begin position="29"/>
        <end position="51"/>
    </location>
</feature>
<dbReference type="InterPro" id="IPR049326">
    <property type="entry name" value="Rhodopsin_dom_fungi"/>
</dbReference>
<evidence type="ECO:0000256" key="4">
    <source>
        <dbReference type="ARBA" id="ARBA00023136"/>
    </source>
</evidence>
<feature type="domain" description="Rhodopsin" evidence="7">
    <location>
        <begin position="1"/>
        <end position="144"/>
    </location>
</feature>
<feature type="transmembrane region" description="Helical" evidence="6">
    <location>
        <begin position="108"/>
        <end position="128"/>
    </location>
</feature>
<feature type="transmembrane region" description="Helical" evidence="6">
    <location>
        <begin position="72"/>
        <end position="96"/>
    </location>
</feature>
<dbReference type="PANTHER" id="PTHR33048">
    <property type="entry name" value="PTH11-LIKE INTEGRAL MEMBRANE PROTEIN (AFU_ORTHOLOGUE AFUA_5G11245)"/>
    <property type="match status" value="1"/>
</dbReference>
<reference evidence="8" key="1">
    <citation type="journal article" date="2023" name="Genome Biol. Evol.">
        <title>First Whole Genome Sequence and Flow Cytometry Genome Size Data for the Lichen-Forming Fungus Ramalina farinacea (Ascomycota).</title>
        <authorList>
            <person name="Llewellyn T."/>
            <person name="Mian S."/>
            <person name="Hill R."/>
            <person name="Leitch I.J."/>
            <person name="Gaya E."/>
        </authorList>
    </citation>
    <scope>NUCLEOTIDE SEQUENCE</scope>
    <source>
        <strain evidence="8">LIQ254RAFAR</strain>
    </source>
</reference>
<evidence type="ECO:0000313" key="8">
    <source>
        <dbReference type="EMBL" id="MDI1492651.1"/>
    </source>
</evidence>
<dbReference type="Pfam" id="PF20684">
    <property type="entry name" value="Fung_rhodopsin"/>
    <property type="match status" value="1"/>
</dbReference>
<keyword evidence="3 6" id="KW-1133">Transmembrane helix</keyword>
<evidence type="ECO:0000256" key="6">
    <source>
        <dbReference type="SAM" id="Phobius"/>
    </source>
</evidence>
<sequence>MLYYITVGTTKIAILILYLRIILNKTYRYLIYGTMTFVSLTVFSCVMAKIFQCTPINAAWDTEKKGSCINRVGLYLSNAGLDIFQNLFIYVLSIKVLYQLNMPKKQRIALIVIFVVGGFVVVTGILRLKSLKTAAVTKDPNWVCPHHNLPSLCIDD</sequence>
<dbReference type="InterPro" id="IPR052337">
    <property type="entry name" value="SAT4-like"/>
</dbReference>
<organism evidence="8 9">
    <name type="scientific">Ramalina farinacea</name>
    <dbReference type="NCBI Taxonomy" id="258253"/>
    <lineage>
        <taxon>Eukaryota</taxon>
        <taxon>Fungi</taxon>
        <taxon>Dikarya</taxon>
        <taxon>Ascomycota</taxon>
        <taxon>Pezizomycotina</taxon>
        <taxon>Lecanoromycetes</taxon>
        <taxon>OSLEUM clade</taxon>
        <taxon>Lecanoromycetidae</taxon>
        <taxon>Lecanorales</taxon>
        <taxon>Lecanorineae</taxon>
        <taxon>Ramalinaceae</taxon>
        <taxon>Ramalina</taxon>
    </lineage>
</organism>
<dbReference type="EMBL" id="JAPUFD010000020">
    <property type="protein sequence ID" value="MDI1492651.1"/>
    <property type="molecule type" value="Genomic_DNA"/>
</dbReference>
<gene>
    <name evidence="8" type="ORF">OHK93_004433</name>
</gene>
<dbReference type="PANTHER" id="PTHR33048:SF114">
    <property type="entry name" value="MEMBRANE PROTEIN PTH11-LIKE, PUTATIVE (AFU_ORTHOLOGUE AFUA_7G06620)-RELATED"/>
    <property type="match status" value="1"/>
</dbReference>
<accession>A0AA43QU27</accession>
<dbReference type="GO" id="GO:0016020">
    <property type="term" value="C:membrane"/>
    <property type="evidence" value="ECO:0007669"/>
    <property type="project" value="UniProtKB-SubCell"/>
</dbReference>
<evidence type="ECO:0000259" key="7">
    <source>
        <dbReference type="Pfam" id="PF20684"/>
    </source>
</evidence>
<comment type="subcellular location">
    <subcellularLocation>
        <location evidence="1">Membrane</location>
        <topology evidence="1">Multi-pass membrane protein</topology>
    </subcellularLocation>
</comment>
<feature type="transmembrane region" description="Helical" evidence="6">
    <location>
        <begin position="5"/>
        <end position="23"/>
    </location>
</feature>
<dbReference type="AlphaFoldDB" id="A0AA43QU27"/>
<comment type="caution">
    <text evidence="8">The sequence shown here is derived from an EMBL/GenBank/DDBJ whole genome shotgun (WGS) entry which is preliminary data.</text>
</comment>
<evidence type="ECO:0000256" key="1">
    <source>
        <dbReference type="ARBA" id="ARBA00004141"/>
    </source>
</evidence>
<evidence type="ECO:0000256" key="2">
    <source>
        <dbReference type="ARBA" id="ARBA00022692"/>
    </source>
</evidence>
<dbReference type="Proteomes" id="UP001161017">
    <property type="component" value="Unassembled WGS sequence"/>
</dbReference>
<comment type="similarity">
    <text evidence="5">Belongs to the SAT4 family.</text>
</comment>
<keyword evidence="4 6" id="KW-0472">Membrane</keyword>
<protein>
    <recommendedName>
        <fullName evidence="7">Rhodopsin domain-containing protein</fullName>
    </recommendedName>
</protein>
<keyword evidence="2 6" id="KW-0812">Transmembrane</keyword>
<keyword evidence="9" id="KW-1185">Reference proteome</keyword>
<evidence type="ECO:0000256" key="3">
    <source>
        <dbReference type="ARBA" id="ARBA00022989"/>
    </source>
</evidence>
<proteinExistence type="inferred from homology"/>